<dbReference type="RefSeq" id="WP_150412947.1">
    <property type="nucleotide sequence ID" value="NZ_VYQF01000001.1"/>
</dbReference>
<sequence length="213" mass="22697">MATIPSGILGHFIGKAGNVSGYMRNGKNFLRSRPRKSRKPASPARLAQQQKIKVSSEFTRAFTGTGFFNITFPPYGHSGSGYNRATSALLNLAITGAYPDTALSYPQVLVSKGQLPPAQDASATSDAEGNIYFNWTDNTGNGTAKADDKVILVAYLPALKRVVLSMDAGRRADGTATLPAGDFAGYTVETWMGFVSKDERDAANSVYTGSIDL</sequence>
<dbReference type="EMBL" id="VYQF01000001">
    <property type="protein sequence ID" value="KAA9040859.1"/>
    <property type="molecule type" value="Genomic_DNA"/>
</dbReference>
<comment type="caution">
    <text evidence="2">The sequence shown here is derived from an EMBL/GenBank/DDBJ whole genome shotgun (WGS) entry which is preliminary data.</text>
</comment>
<organism evidence="2 3">
    <name type="scientific">Ginsengibacter hankyongi</name>
    <dbReference type="NCBI Taxonomy" id="2607284"/>
    <lineage>
        <taxon>Bacteria</taxon>
        <taxon>Pseudomonadati</taxon>
        <taxon>Bacteroidota</taxon>
        <taxon>Chitinophagia</taxon>
        <taxon>Chitinophagales</taxon>
        <taxon>Chitinophagaceae</taxon>
        <taxon>Ginsengibacter</taxon>
    </lineage>
</organism>
<dbReference type="Pfam" id="PF19781">
    <property type="entry name" value="DUF6266"/>
    <property type="match status" value="1"/>
</dbReference>
<feature type="compositionally biased region" description="Basic residues" evidence="1">
    <location>
        <begin position="30"/>
        <end position="39"/>
    </location>
</feature>
<reference evidence="2 3" key="1">
    <citation type="submission" date="2019-09" db="EMBL/GenBank/DDBJ databases">
        <title>Draft genome sequence of Ginsengibacter sp. BR5-29.</title>
        <authorList>
            <person name="Im W.-T."/>
        </authorList>
    </citation>
    <scope>NUCLEOTIDE SEQUENCE [LARGE SCALE GENOMIC DNA]</scope>
    <source>
        <strain evidence="2 3">BR5-29</strain>
    </source>
</reference>
<evidence type="ECO:0000256" key="1">
    <source>
        <dbReference type="SAM" id="MobiDB-lite"/>
    </source>
</evidence>
<protein>
    <submittedName>
        <fullName evidence="2">Uncharacterized protein</fullName>
    </submittedName>
</protein>
<accession>A0A5J5IIK2</accession>
<name>A0A5J5IIK2_9BACT</name>
<dbReference type="AlphaFoldDB" id="A0A5J5IIK2"/>
<evidence type="ECO:0000313" key="2">
    <source>
        <dbReference type="EMBL" id="KAA9040859.1"/>
    </source>
</evidence>
<proteinExistence type="predicted"/>
<keyword evidence="3" id="KW-1185">Reference proteome</keyword>
<dbReference type="Proteomes" id="UP000326903">
    <property type="component" value="Unassembled WGS sequence"/>
</dbReference>
<feature type="region of interest" description="Disordered" evidence="1">
    <location>
        <begin position="29"/>
        <end position="50"/>
    </location>
</feature>
<gene>
    <name evidence="2" type="ORF">FW778_02120</name>
</gene>
<evidence type="ECO:0000313" key="3">
    <source>
        <dbReference type="Proteomes" id="UP000326903"/>
    </source>
</evidence>
<dbReference type="InterPro" id="IPR046233">
    <property type="entry name" value="DUF6266"/>
</dbReference>